<dbReference type="InterPro" id="IPR016024">
    <property type="entry name" value="ARM-type_fold"/>
</dbReference>
<feature type="transmembrane region" description="Helical" evidence="1">
    <location>
        <begin position="114"/>
        <end position="131"/>
    </location>
</feature>
<feature type="transmembrane region" description="Helical" evidence="1">
    <location>
        <begin position="84"/>
        <end position="102"/>
    </location>
</feature>
<evidence type="ECO:0000313" key="3">
    <source>
        <dbReference type="Proteomes" id="UP000592180"/>
    </source>
</evidence>
<keyword evidence="1" id="KW-0472">Membrane</keyword>
<evidence type="ECO:0000313" key="2">
    <source>
        <dbReference type="EMBL" id="MBB4805183.1"/>
    </source>
</evidence>
<evidence type="ECO:0000256" key="1">
    <source>
        <dbReference type="SAM" id="Phobius"/>
    </source>
</evidence>
<accession>A0A840KCC4</accession>
<name>A0A840KCC4_9FLAO</name>
<protein>
    <submittedName>
        <fullName evidence="2">Uncharacterized protein</fullName>
    </submittedName>
</protein>
<sequence length="437" mass="50708">MKLSSGTLFFVIISLLSLGIAVYFFISKGDLLFSSIFFIGFILCLFFSYQEYVYTKNKDIPVNEKEVPAETNIKYSLSESITNILLYIILIVFGIFLCSLIGFKYEQYDRSDYLSIAVGLFLIIGSITKVIKIIRKISLPSVLAISNQGITLNSTQKMMWNDIKDEKIITRMEYSDSKYKSEVKYLTLYHKSKKVELKLEVLNIADYTLEQYLKIYRNRFNQHHKISTSDNSEEKPASAFENIMNIDALFALPEKEFETEIKNIGDIAEKNTRELTGYCEHVLDFENTNLRTIYFALSENSDVWGDFLSGEFIRLFEKAKTTNDKEIYSVLDEITCEYDRRYSPRVANYLYNELNSSKDTAKSKALWYISSWMDGTNLQKSDPIVQKIVKMLKDDHWKIRWMAHDILTSLGIFKEEEIAISSMDKLKGKTGNPYEID</sequence>
<dbReference type="AlphaFoldDB" id="A0A840KCC4"/>
<keyword evidence="1" id="KW-0812">Transmembrane</keyword>
<reference evidence="2 3" key="1">
    <citation type="submission" date="2020-08" db="EMBL/GenBank/DDBJ databases">
        <title>Functional genomics of gut bacteria from endangered species of beetles.</title>
        <authorList>
            <person name="Carlos-Shanley C."/>
        </authorList>
    </citation>
    <scope>NUCLEOTIDE SEQUENCE [LARGE SCALE GENOMIC DNA]</scope>
    <source>
        <strain evidence="2 3">S00151</strain>
    </source>
</reference>
<feature type="transmembrane region" description="Helical" evidence="1">
    <location>
        <begin position="7"/>
        <end position="26"/>
    </location>
</feature>
<gene>
    <name evidence="2" type="ORF">HNP38_000455</name>
</gene>
<proteinExistence type="predicted"/>
<dbReference type="Proteomes" id="UP000592180">
    <property type="component" value="Unassembled WGS sequence"/>
</dbReference>
<keyword evidence="3" id="KW-1185">Reference proteome</keyword>
<dbReference type="SUPFAM" id="SSF48371">
    <property type="entry name" value="ARM repeat"/>
    <property type="match status" value="1"/>
</dbReference>
<dbReference type="RefSeq" id="WP_184183806.1">
    <property type="nucleotide sequence ID" value="NZ_JACHLE010000001.1"/>
</dbReference>
<dbReference type="EMBL" id="JACHLE010000001">
    <property type="protein sequence ID" value="MBB4805183.1"/>
    <property type="molecule type" value="Genomic_DNA"/>
</dbReference>
<organism evidence="2 3">
    <name type="scientific">Chryseobacterium defluvii</name>
    <dbReference type="NCBI Taxonomy" id="160396"/>
    <lineage>
        <taxon>Bacteria</taxon>
        <taxon>Pseudomonadati</taxon>
        <taxon>Bacteroidota</taxon>
        <taxon>Flavobacteriia</taxon>
        <taxon>Flavobacteriales</taxon>
        <taxon>Weeksellaceae</taxon>
        <taxon>Chryseobacterium group</taxon>
        <taxon>Chryseobacterium</taxon>
    </lineage>
</organism>
<comment type="caution">
    <text evidence="2">The sequence shown here is derived from an EMBL/GenBank/DDBJ whole genome shotgun (WGS) entry which is preliminary data.</text>
</comment>
<keyword evidence="1" id="KW-1133">Transmembrane helix</keyword>
<feature type="transmembrane region" description="Helical" evidence="1">
    <location>
        <begin position="32"/>
        <end position="49"/>
    </location>
</feature>